<dbReference type="Gene3D" id="1.25.40.10">
    <property type="entry name" value="Tetratricopeptide repeat domain"/>
    <property type="match status" value="1"/>
</dbReference>
<dbReference type="InterPro" id="IPR000792">
    <property type="entry name" value="Tscrpt_reg_LuxR_C"/>
</dbReference>
<dbReference type="InterPro" id="IPR059106">
    <property type="entry name" value="WHD_MalT"/>
</dbReference>
<keyword evidence="2" id="KW-0238">DNA-binding</keyword>
<dbReference type="InterPro" id="IPR036388">
    <property type="entry name" value="WH-like_DNA-bd_sf"/>
</dbReference>
<proteinExistence type="predicted"/>
<gene>
    <name evidence="5" type="ORF">SAMN06265173_12334</name>
</gene>
<dbReference type="CDD" id="cd06170">
    <property type="entry name" value="LuxR_C_like"/>
    <property type="match status" value="1"/>
</dbReference>
<dbReference type="Pfam" id="PF00196">
    <property type="entry name" value="GerE"/>
    <property type="match status" value="1"/>
</dbReference>
<dbReference type="GO" id="GO:0006355">
    <property type="term" value="P:regulation of DNA-templated transcription"/>
    <property type="evidence" value="ECO:0007669"/>
    <property type="project" value="InterPro"/>
</dbReference>
<dbReference type="EMBL" id="FXTO01000023">
    <property type="protein sequence ID" value="SMO90831.1"/>
    <property type="molecule type" value="Genomic_DNA"/>
</dbReference>
<dbReference type="PANTHER" id="PTHR44688:SF16">
    <property type="entry name" value="DNA-BINDING TRANSCRIPTIONAL ACTIVATOR DEVR_DOSR"/>
    <property type="match status" value="1"/>
</dbReference>
<keyword evidence="1" id="KW-0805">Transcription regulation</keyword>
<organism evidence="5 6">
    <name type="scientific">Thalassovita litoralis</name>
    <dbReference type="NCBI Taxonomy" id="1010611"/>
    <lineage>
        <taxon>Bacteria</taxon>
        <taxon>Pseudomonadati</taxon>
        <taxon>Pseudomonadota</taxon>
        <taxon>Alphaproteobacteria</taxon>
        <taxon>Rhodobacterales</taxon>
        <taxon>Roseobacteraceae</taxon>
        <taxon>Thalassovita</taxon>
    </lineage>
</organism>
<keyword evidence="3" id="KW-0804">Transcription</keyword>
<dbReference type="SUPFAM" id="SSF52540">
    <property type="entry name" value="P-loop containing nucleoside triphosphate hydrolases"/>
    <property type="match status" value="1"/>
</dbReference>
<dbReference type="PROSITE" id="PS50043">
    <property type="entry name" value="HTH_LUXR_2"/>
    <property type="match status" value="1"/>
</dbReference>
<protein>
    <submittedName>
        <fullName evidence="5">LuxR family transcriptional regulator, maltose regulon positive regulatory protein</fullName>
    </submittedName>
</protein>
<evidence type="ECO:0000256" key="1">
    <source>
        <dbReference type="ARBA" id="ARBA00023015"/>
    </source>
</evidence>
<dbReference type="Proteomes" id="UP000316030">
    <property type="component" value="Unassembled WGS sequence"/>
</dbReference>
<evidence type="ECO:0000259" key="4">
    <source>
        <dbReference type="PROSITE" id="PS50043"/>
    </source>
</evidence>
<dbReference type="PRINTS" id="PR00038">
    <property type="entry name" value="HTHLUXR"/>
</dbReference>
<evidence type="ECO:0000256" key="2">
    <source>
        <dbReference type="ARBA" id="ARBA00023125"/>
    </source>
</evidence>
<dbReference type="SMART" id="SM00421">
    <property type="entry name" value="HTH_LUXR"/>
    <property type="match status" value="1"/>
</dbReference>
<dbReference type="Pfam" id="PF25873">
    <property type="entry name" value="WHD_MalT"/>
    <property type="match status" value="1"/>
</dbReference>
<sequence>MVFPTQGGGLGPLQSGEYSKLVPRSARPVLLRSKLEPPRVFGETLARPRFLTTFAANAISRVTLVHAPAGFGKTTLLREGFLSRDPENAAWLTLDAADNDPGRLLFHLLAALGDAETEHPLETVGLDKIVTSSDQISRLSAVLRRLRDGFCLFLDDLDQLHDPAALGIISRIMKEMPNGCSLVLGGRTYPDLPFGRLRMHGQFLELGAGDLRFTPDEVAQVLRQELPGQRIGKQTLESLYSSTEGWIGSIQMAILSAKSSRDMDSVLSSFNGTNTELAEYLAEDLFERQSPGIREFLLASALLDQFSPELCDTILGRDDSAALLQTLARSNMFLSGYEQETDWFRYHNLFRSFLLSRVDSLGADRVKHLRSRAAHWFSEQGRPSTAISYALAAGDMDLAAQLIDASAMDFFAAGRLSTIEHWVRPLPAPLRDQYPQIMLAYAWSLIAQQKQPDTAKTLIDSLERRNDLSRELRNEIAYLGPFHDALTDRLEGLADHCAAVIAADHEMSAFSKGVLWNIASYARLCAQDYSGAAQTAQAARVEHGKSGSSYGLTYAEGFLSRLELAQGRVESARMHAETVVAVAEEAHTETMARMAAAMLSMRLAFETGRDQDALDLCAPWAGLVEQLAPPYEVLDFFLIQAELAFDGDDYAGACRLLGQLRKTGRTRGNGRIEAAAWAMQAQMAARRGDLGAAQDYLERAGTDDRLAHYDGAFVAETRALGEMIGGRQDAARVILDAAIIAARKAGNILALCRLNVLLVELEMQAGNTTAAETTMAEVLVLIRREGLTRPVLRAPDAVRRAFVQCATAQQIDLPAGGLDRLDPSGPARDLPPYRQHLPLEPLSRRELAVLQEMSKGCSNQAIADVLSISLPTVKTHLRNINGKLMAANRTEAAATARRLGLIGTA</sequence>
<evidence type="ECO:0000256" key="3">
    <source>
        <dbReference type="ARBA" id="ARBA00023163"/>
    </source>
</evidence>
<dbReference type="Gene3D" id="1.10.10.10">
    <property type="entry name" value="Winged helix-like DNA-binding domain superfamily/Winged helix DNA-binding domain"/>
    <property type="match status" value="1"/>
</dbReference>
<evidence type="ECO:0000313" key="6">
    <source>
        <dbReference type="Proteomes" id="UP000316030"/>
    </source>
</evidence>
<feature type="domain" description="HTH luxR-type" evidence="4">
    <location>
        <begin position="835"/>
        <end position="900"/>
    </location>
</feature>
<dbReference type="PANTHER" id="PTHR44688">
    <property type="entry name" value="DNA-BINDING TRANSCRIPTIONAL ACTIVATOR DEVR_DOSR"/>
    <property type="match status" value="1"/>
</dbReference>
<accession>A0A521F5B0</accession>
<evidence type="ECO:0000313" key="5">
    <source>
        <dbReference type="EMBL" id="SMO90831.1"/>
    </source>
</evidence>
<keyword evidence="6" id="KW-1185">Reference proteome</keyword>
<reference evidence="5 6" key="1">
    <citation type="submission" date="2017-05" db="EMBL/GenBank/DDBJ databases">
        <authorList>
            <person name="Varghese N."/>
            <person name="Submissions S."/>
        </authorList>
    </citation>
    <scope>NUCLEOTIDE SEQUENCE [LARGE SCALE GENOMIC DNA]</scope>
    <source>
        <strain evidence="5 6">DSM 29506</strain>
    </source>
</reference>
<name>A0A521F5B0_9RHOB</name>
<dbReference type="PROSITE" id="PS00622">
    <property type="entry name" value="HTH_LUXR_1"/>
    <property type="match status" value="1"/>
</dbReference>
<dbReference type="OrthoDB" id="8337506at2"/>
<dbReference type="Gene3D" id="3.40.50.300">
    <property type="entry name" value="P-loop containing nucleotide triphosphate hydrolases"/>
    <property type="match status" value="1"/>
</dbReference>
<dbReference type="SUPFAM" id="SSF46894">
    <property type="entry name" value="C-terminal effector domain of the bipartite response regulators"/>
    <property type="match status" value="1"/>
</dbReference>
<dbReference type="InterPro" id="IPR016032">
    <property type="entry name" value="Sig_transdc_resp-reg_C-effctor"/>
</dbReference>
<dbReference type="AlphaFoldDB" id="A0A521F5B0"/>
<dbReference type="InterPro" id="IPR011990">
    <property type="entry name" value="TPR-like_helical_dom_sf"/>
</dbReference>
<dbReference type="GO" id="GO:0003677">
    <property type="term" value="F:DNA binding"/>
    <property type="evidence" value="ECO:0007669"/>
    <property type="project" value="UniProtKB-KW"/>
</dbReference>
<dbReference type="InterPro" id="IPR027417">
    <property type="entry name" value="P-loop_NTPase"/>
</dbReference>